<proteinExistence type="predicted"/>
<dbReference type="RefSeq" id="WP_257893252.1">
    <property type="nucleotide sequence ID" value="NZ_JAIMBW010000001.1"/>
</dbReference>
<reference evidence="1 2" key="1">
    <citation type="submission" date="2021-07" db="EMBL/GenBank/DDBJ databases">
        <title>Karlodiniumbacter phycospheric gen. nov., sp. nov., a phycosphere bacterium isolated from karlodinium veneficum.</title>
        <authorList>
            <person name="Peng Y."/>
            <person name="Jiang L."/>
            <person name="Lee J."/>
        </authorList>
    </citation>
    <scope>NUCLEOTIDE SEQUENCE</scope>
    <source>
        <strain evidence="1 2">N5</strain>
    </source>
</reference>
<accession>A0A975YEE4</accession>
<gene>
    <name evidence="1" type="ORF">KUL25_12470</name>
</gene>
<evidence type="ECO:0000313" key="1">
    <source>
        <dbReference type="EMBL" id="QXL86288.1"/>
    </source>
</evidence>
<protein>
    <submittedName>
        <fullName evidence="1">Uncharacterized protein</fullName>
    </submittedName>
</protein>
<organism evidence="1">
    <name type="scientific">Gymnodinialimonas phycosphaerae</name>
    <dbReference type="NCBI Taxonomy" id="2841589"/>
    <lineage>
        <taxon>Bacteria</taxon>
        <taxon>Pseudomonadati</taxon>
        <taxon>Pseudomonadota</taxon>
        <taxon>Alphaproteobacteria</taxon>
        <taxon>Rhodobacterales</taxon>
        <taxon>Paracoccaceae</taxon>
        <taxon>Gymnodinialimonas</taxon>
    </lineage>
</organism>
<sequence length="109" mass="12017">MECTLENGMVAQCHQITVGYLPDGLKVGPFRPATLEDAGGIWESTGENAGRYRIDGRLVAVESVSITTERSFNAESFTFEPTRPFTIGLFTRDVIGNDNGLEYIGTRRQ</sequence>
<dbReference type="Proteomes" id="UP000693972">
    <property type="component" value="Unassembled WGS sequence"/>
</dbReference>
<dbReference type="EMBL" id="CP078073">
    <property type="protein sequence ID" value="QXL86288.1"/>
    <property type="molecule type" value="Genomic_DNA"/>
</dbReference>
<keyword evidence="2" id="KW-1185">Reference proteome</keyword>
<dbReference type="AlphaFoldDB" id="A0A975YEE4"/>
<dbReference type="EMBL" id="JAIMBW010000001">
    <property type="protein sequence ID" value="MBY4893577.1"/>
    <property type="molecule type" value="Genomic_DNA"/>
</dbReference>
<evidence type="ECO:0000313" key="2">
    <source>
        <dbReference type="Proteomes" id="UP000693972"/>
    </source>
</evidence>
<name>A0A975YEE4_9RHOB</name>